<dbReference type="EMBL" id="JAAXOS010000010">
    <property type="protein sequence ID" value="NKY28699.1"/>
    <property type="molecule type" value="Genomic_DNA"/>
</dbReference>
<dbReference type="AlphaFoldDB" id="A0A7X6L6R0"/>
<evidence type="ECO:0000313" key="1">
    <source>
        <dbReference type="EMBL" id="NKY28699.1"/>
    </source>
</evidence>
<dbReference type="SUPFAM" id="SSF55144">
    <property type="entry name" value="LigT-like"/>
    <property type="match status" value="1"/>
</dbReference>
<dbReference type="RefSeq" id="WP_157113893.1">
    <property type="nucleotide sequence ID" value="NZ_JAAXOS010000010.1"/>
</dbReference>
<name>A0A7X6L6R0_9NOCA</name>
<proteinExistence type="predicted"/>
<dbReference type="InterPro" id="IPR009097">
    <property type="entry name" value="Cyclic_Pdiesterase"/>
</dbReference>
<reference evidence="1 2" key="1">
    <citation type="submission" date="2020-04" db="EMBL/GenBank/DDBJ databases">
        <title>MicrobeNet Type strains.</title>
        <authorList>
            <person name="Nicholson A.C."/>
        </authorList>
    </citation>
    <scope>NUCLEOTIDE SEQUENCE [LARGE SCALE GENOMIC DNA]</scope>
    <source>
        <strain evidence="1 2">DSM 44956</strain>
    </source>
</reference>
<sequence>MSDMDNAHGREPRGQLGLLGYYWFLTFEQSPALRVLTEQCQRPLDATRFRRVHSGGLHLTLDRIAHDGGTAPEQLQLVESAARRACRDEAPFTLTISELTNLGGAIGFAVSPAERVRLLRDTLRTATRSVLPDAPVKDSLSVPHITIAYPLFEGLSAESDAVAMESKATIEGVAMKVTEAVMVALERHEHSYSWTIAAEVPLTGR</sequence>
<dbReference type="GO" id="GO:0016874">
    <property type="term" value="F:ligase activity"/>
    <property type="evidence" value="ECO:0007669"/>
    <property type="project" value="UniProtKB-KW"/>
</dbReference>
<organism evidence="1 2">
    <name type="scientific">Nocardia gamkensis</name>
    <dbReference type="NCBI Taxonomy" id="352869"/>
    <lineage>
        <taxon>Bacteria</taxon>
        <taxon>Bacillati</taxon>
        <taxon>Actinomycetota</taxon>
        <taxon>Actinomycetes</taxon>
        <taxon>Mycobacteriales</taxon>
        <taxon>Nocardiaceae</taxon>
        <taxon>Nocardia</taxon>
    </lineage>
</organism>
<keyword evidence="1" id="KW-0436">Ligase</keyword>
<gene>
    <name evidence="1" type="ORF">HGB38_21130</name>
</gene>
<dbReference type="Gene3D" id="3.90.1140.10">
    <property type="entry name" value="Cyclic phosphodiesterase"/>
    <property type="match status" value="1"/>
</dbReference>
<keyword evidence="2" id="KW-1185">Reference proteome</keyword>
<protein>
    <submittedName>
        <fullName evidence="1">2'-5' RNA ligase family protein</fullName>
    </submittedName>
</protein>
<accession>A0A7X6L6R0</accession>
<dbReference type="Pfam" id="PF13563">
    <property type="entry name" value="2_5_RNA_ligase2"/>
    <property type="match status" value="1"/>
</dbReference>
<comment type="caution">
    <text evidence="1">The sequence shown here is derived from an EMBL/GenBank/DDBJ whole genome shotgun (WGS) entry which is preliminary data.</text>
</comment>
<evidence type="ECO:0000313" key="2">
    <source>
        <dbReference type="Proteomes" id="UP000540698"/>
    </source>
</evidence>
<dbReference type="Proteomes" id="UP000540698">
    <property type="component" value="Unassembled WGS sequence"/>
</dbReference>